<reference evidence="2" key="1">
    <citation type="submission" date="2021-01" db="EMBL/GenBank/DDBJ databases">
        <title>Genomic Encyclopedia of Type Strains, Phase IV (KMG-IV): sequencing the most valuable type-strain genomes for metagenomic binning, comparative biology and taxonomic classification.</title>
        <authorList>
            <person name="Goeker M."/>
        </authorList>
    </citation>
    <scope>NUCLEOTIDE SEQUENCE</scope>
    <source>
        <strain evidence="2">DSM 25523</strain>
    </source>
</reference>
<proteinExistence type="predicted"/>
<keyword evidence="1" id="KW-0732">Signal</keyword>
<evidence type="ECO:0008006" key="4">
    <source>
        <dbReference type="Google" id="ProtNLM"/>
    </source>
</evidence>
<dbReference type="InterPro" id="IPR028994">
    <property type="entry name" value="Integrin_alpha_N"/>
</dbReference>
<feature type="chain" id="PRO_5038059037" description="VCBS repeat-containing protein" evidence="1">
    <location>
        <begin position="31"/>
        <end position="303"/>
    </location>
</feature>
<name>A0A938XVV4_9BACL</name>
<protein>
    <recommendedName>
        <fullName evidence="4">VCBS repeat-containing protein</fullName>
    </recommendedName>
</protein>
<dbReference type="RefSeq" id="WP_204518850.1">
    <property type="nucleotide sequence ID" value="NZ_BAABIN010000014.1"/>
</dbReference>
<gene>
    <name evidence="2" type="ORF">JOD01_002738</name>
</gene>
<sequence>MNRTLQKKLGQILSLAAIVSLLAGNGPAIAAKGEPARQNFQVGQPLQAPGITLPQGTVIVEVQRADVTGDRVPDDVLLVGKPLSDNPSYYRPLSVVVRDGKSGQFSALPDTRTGQYLAGYEPSMFIGDFSGDKVGDVMVTVATGGSGGTSNHLIATWTSGKPSVIFGEQENQGLKITGKYLDGFKAELYSPVLDKSFLVDVSGLKEQYIQAKVYDASGKYIYRDPNRGNQRNAADIFSDPFSVLTPTDVNQDGVYELRGMQSVWGPFHVLTFTQVASTWAYRGGKWQVTDAQYTLTYPITAGK</sequence>
<dbReference type="SUPFAM" id="SSF69318">
    <property type="entry name" value="Integrin alpha N-terminal domain"/>
    <property type="match status" value="1"/>
</dbReference>
<accession>A0A938XVV4</accession>
<feature type="signal peptide" evidence="1">
    <location>
        <begin position="1"/>
        <end position="30"/>
    </location>
</feature>
<dbReference type="EMBL" id="JAFBEB010000009">
    <property type="protein sequence ID" value="MBM7591112.1"/>
    <property type="molecule type" value="Genomic_DNA"/>
</dbReference>
<evidence type="ECO:0000313" key="2">
    <source>
        <dbReference type="EMBL" id="MBM7591112.1"/>
    </source>
</evidence>
<dbReference type="Proteomes" id="UP000717624">
    <property type="component" value="Unassembled WGS sequence"/>
</dbReference>
<organism evidence="2 3">
    <name type="scientific">Brevibacillus fulvus</name>
    <dbReference type="NCBI Taxonomy" id="1125967"/>
    <lineage>
        <taxon>Bacteria</taxon>
        <taxon>Bacillati</taxon>
        <taxon>Bacillota</taxon>
        <taxon>Bacilli</taxon>
        <taxon>Bacillales</taxon>
        <taxon>Paenibacillaceae</taxon>
        <taxon>Brevibacillus</taxon>
    </lineage>
</organism>
<dbReference type="AlphaFoldDB" id="A0A938XVV4"/>
<evidence type="ECO:0000256" key="1">
    <source>
        <dbReference type="SAM" id="SignalP"/>
    </source>
</evidence>
<evidence type="ECO:0000313" key="3">
    <source>
        <dbReference type="Proteomes" id="UP000717624"/>
    </source>
</evidence>
<keyword evidence="3" id="KW-1185">Reference proteome</keyword>
<comment type="caution">
    <text evidence="2">The sequence shown here is derived from an EMBL/GenBank/DDBJ whole genome shotgun (WGS) entry which is preliminary data.</text>
</comment>